<feature type="domain" description="K Homology" evidence="3">
    <location>
        <begin position="102"/>
        <end position="146"/>
    </location>
</feature>
<dbReference type="GO" id="GO:0003723">
    <property type="term" value="F:RNA binding"/>
    <property type="evidence" value="ECO:0007669"/>
    <property type="project" value="UniProtKB-UniRule"/>
</dbReference>
<evidence type="ECO:0000256" key="1">
    <source>
        <dbReference type="PROSITE-ProRule" id="PRU00117"/>
    </source>
</evidence>
<dbReference type="GO" id="GO:0005634">
    <property type="term" value="C:nucleus"/>
    <property type="evidence" value="ECO:0007669"/>
    <property type="project" value="TreeGrafter"/>
</dbReference>
<evidence type="ECO:0000313" key="6">
    <source>
        <dbReference type="Proteomes" id="UP001188597"/>
    </source>
</evidence>
<dbReference type="Gene3D" id="3.90.1140.10">
    <property type="entry name" value="Cyclic phosphodiesterase"/>
    <property type="match status" value="1"/>
</dbReference>
<dbReference type="Pfam" id="PF00013">
    <property type="entry name" value="KH_1"/>
    <property type="match status" value="1"/>
</dbReference>
<proteinExistence type="predicted"/>
<gene>
    <name evidence="5" type="ORF">RJ639_015976</name>
</gene>
<sequence length="562" mass="62817">MDGAKDMRGLMDRKKQRTVTSLWRPVCTQSHSYTDPEHTTGEAQVANDLVDQKLISPPLPDSDDGTAAEESMSHLEKHAISMEKYNLDIYLFSLSFQRTWLGGSRQKEIEEETGVRVIFPSSKKEESITIEGFSADSVARASEKIQVIVDEVIKSPTLDYSHFVSLPLAIHPELVDKLVNFQNSILGIKDDSQDQNLNSDSDRDTSDNEYGDVQLERATRFAVKLNVEEHSERVKVDIIDVPIVSYPPKASDSSTVEPKNSTVADLGIEKSIFIKPKTFHLTVLMLKLWNKERVDIAADVLRSVSSKVMDALDNRPISISLKGLECMRGSLAKARVLYAPVEEVGGEDRLFHACQVIIDAFVEAGLVLEKDIHQKLKLHATLMNARHRNRKKRIRKFDSFDARGVFEQFGSEEWGEYLIREAHLSKSERQENNTTYETREATDSSSDTLFRFATDNGRPAFSSLPTKATRLDSSRTSQSPPVDHSPLESPSSPRYFILSEEAAESASTPSPSPARARWCRTLPDQSSCPSTLVIHSWPSNLTTTPSLKIATCPDTLKSPPVP</sequence>
<dbReference type="CDD" id="cd00105">
    <property type="entry name" value="KH-I"/>
    <property type="match status" value="1"/>
</dbReference>
<dbReference type="AlphaFoldDB" id="A0AA89ALS1"/>
<protein>
    <recommendedName>
        <fullName evidence="7">K Homology domain-containing protein</fullName>
    </recommendedName>
</protein>
<dbReference type="Gene3D" id="3.30.1370.10">
    <property type="entry name" value="K Homology domain, type 1"/>
    <property type="match status" value="1"/>
</dbReference>
<dbReference type="GO" id="GO:0006307">
    <property type="term" value="P:DNA alkylation repair"/>
    <property type="evidence" value="ECO:0007669"/>
    <property type="project" value="InterPro"/>
</dbReference>
<comment type="caution">
    <text evidence="5">The sequence shown here is derived from an EMBL/GenBank/DDBJ whole genome shotgun (WGS) entry which is preliminary data.</text>
</comment>
<evidence type="ECO:0000259" key="3">
    <source>
        <dbReference type="Pfam" id="PF00013"/>
    </source>
</evidence>
<accession>A0AA89ALS1</accession>
<dbReference type="PROSITE" id="PS50084">
    <property type="entry name" value="KH_TYPE_1"/>
    <property type="match status" value="1"/>
</dbReference>
<dbReference type="Proteomes" id="UP001188597">
    <property type="component" value="Unassembled WGS sequence"/>
</dbReference>
<feature type="domain" description="A-kinase anchor protein 7-like phosphoesterase" evidence="4">
    <location>
        <begin position="265"/>
        <end position="438"/>
    </location>
</feature>
<name>A0AA89ALS1_9ASTE</name>
<dbReference type="EMBL" id="JAVXUP010002116">
    <property type="protein sequence ID" value="KAK3005551.1"/>
    <property type="molecule type" value="Genomic_DNA"/>
</dbReference>
<dbReference type="PANTHER" id="PTHR13360">
    <property type="entry name" value="ACTIVATING SIGNAL COINTEGRATOR 1 COMPLEX SUBUNIT 1"/>
    <property type="match status" value="1"/>
</dbReference>
<dbReference type="GO" id="GO:0006355">
    <property type="term" value="P:regulation of DNA-templated transcription"/>
    <property type="evidence" value="ECO:0007669"/>
    <property type="project" value="TreeGrafter"/>
</dbReference>
<dbReference type="SUPFAM" id="SSF54791">
    <property type="entry name" value="Eukaryotic type KH-domain (KH-domain type I)"/>
    <property type="match status" value="1"/>
</dbReference>
<dbReference type="InterPro" id="IPR009097">
    <property type="entry name" value="Cyclic_Pdiesterase"/>
</dbReference>
<dbReference type="InterPro" id="IPR019510">
    <property type="entry name" value="AKAP7-like_phosphoesterase"/>
</dbReference>
<feature type="non-terminal residue" evidence="5">
    <location>
        <position position="1"/>
    </location>
</feature>
<dbReference type="InterPro" id="IPR009210">
    <property type="entry name" value="ASCC1"/>
</dbReference>
<dbReference type="SUPFAM" id="SSF55144">
    <property type="entry name" value="LigT-like"/>
    <property type="match status" value="1"/>
</dbReference>
<evidence type="ECO:0000256" key="2">
    <source>
        <dbReference type="SAM" id="MobiDB-lite"/>
    </source>
</evidence>
<evidence type="ECO:0000259" key="4">
    <source>
        <dbReference type="Pfam" id="PF10469"/>
    </source>
</evidence>
<dbReference type="PANTHER" id="PTHR13360:SF1">
    <property type="entry name" value="ACTIVATING SIGNAL COINTEGRATOR 1 COMPLEX SUBUNIT 1"/>
    <property type="match status" value="1"/>
</dbReference>
<reference evidence="5" key="1">
    <citation type="submission" date="2022-12" db="EMBL/GenBank/DDBJ databases">
        <title>Draft genome assemblies for two species of Escallonia (Escalloniales).</title>
        <authorList>
            <person name="Chanderbali A."/>
            <person name="Dervinis C."/>
            <person name="Anghel I."/>
            <person name="Soltis D."/>
            <person name="Soltis P."/>
            <person name="Zapata F."/>
        </authorList>
    </citation>
    <scope>NUCLEOTIDE SEQUENCE</scope>
    <source>
        <strain evidence="5">UCBG64.0493</strain>
        <tissue evidence="5">Leaf</tissue>
    </source>
</reference>
<organism evidence="5 6">
    <name type="scientific">Escallonia herrerae</name>
    <dbReference type="NCBI Taxonomy" id="1293975"/>
    <lineage>
        <taxon>Eukaryota</taxon>
        <taxon>Viridiplantae</taxon>
        <taxon>Streptophyta</taxon>
        <taxon>Embryophyta</taxon>
        <taxon>Tracheophyta</taxon>
        <taxon>Spermatophyta</taxon>
        <taxon>Magnoliopsida</taxon>
        <taxon>eudicotyledons</taxon>
        <taxon>Gunneridae</taxon>
        <taxon>Pentapetalae</taxon>
        <taxon>asterids</taxon>
        <taxon>campanulids</taxon>
        <taxon>Escalloniales</taxon>
        <taxon>Escalloniaceae</taxon>
        <taxon>Escallonia</taxon>
    </lineage>
</organism>
<dbReference type="InterPro" id="IPR004088">
    <property type="entry name" value="KH_dom_type_1"/>
</dbReference>
<evidence type="ECO:0000313" key="5">
    <source>
        <dbReference type="EMBL" id="KAK3005551.1"/>
    </source>
</evidence>
<keyword evidence="1" id="KW-0694">RNA-binding</keyword>
<dbReference type="InterPro" id="IPR036612">
    <property type="entry name" value="KH_dom_type_1_sf"/>
</dbReference>
<evidence type="ECO:0008006" key="7">
    <source>
        <dbReference type="Google" id="ProtNLM"/>
    </source>
</evidence>
<keyword evidence="6" id="KW-1185">Reference proteome</keyword>
<feature type="region of interest" description="Disordered" evidence="2">
    <location>
        <begin position="456"/>
        <end position="492"/>
    </location>
</feature>
<dbReference type="Pfam" id="PF10469">
    <property type="entry name" value="AKAP7_NLS"/>
    <property type="match status" value="1"/>
</dbReference>